<dbReference type="InterPro" id="IPR015946">
    <property type="entry name" value="KH_dom-like_a/b"/>
</dbReference>
<evidence type="ECO:0000256" key="7">
    <source>
        <dbReference type="HAMAP-Rule" id="MF_00945"/>
    </source>
</evidence>
<evidence type="ECO:0000259" key="8">
    <source>
        <dbReference type="SMART" id="SM00322"/>
    </source>
</evidence>
<dbReference type="InterPro" id="IPR009019">
    <property type="entry name" value="KH_sf_prok-type"/>
</dbReference>
<dbReference type="RefSeq" id="WP_008089991.1">
    <property type="nucleotide sequence ID" value="NZ_AEUX02000007.1"/>
</dbReference>
<organism evidence="9 10">
    <name type="scientific">Streptococcus ictaluri 707-05</name>
    <dbReference type="NCBI Taxonomy" id="764299"/>
    <lineage>
        <taxon>Bacteria</taxon>
        <taxon>Bacillati</taxon>
        <taxon>Bacillota</taxon>
        <taxon>Bacilli</taxon>
        <taxon>Lactobacillales</taxon>
        <taxon>Streptococcaceae</taxon>
        <taxon>Streptococcus</taxon>
    </lineage>
</organism>
<proteinExistence type="inferred from homology"/>
<dbReference type="Gene3D" id="3.30.300.20">
    <property type="match status" value="2"/>
</dbReference>
<keyword evidence="6 7" id="KW-0804">Transcription</keyword>
<protein>
    <recommendedName>
        <fullName evidence="7">Transcription termination/antitermination protein NusA</fullName>
    </recommendedName>
</protein>
<sequence>MSKEMLEAFRILEEEKHIDKADIIDAVTESLKSAYKRRYGQSESCVIEFNEKTADFQVFTVREVVEEVFDSRLEISLKAALAISSAYELGDKIRFEESVNEFGRVAAQSAKQTIMEKMRRQMREVTFNEYKQHEGEIMTGTVERFDQRFIYVNLGSLEAQLSHQDQIPGESFKSHDRIEVYVYKVENNPKGVNVFVSRSHPEFIKRIMEQEIPEVFDGTVEIMSVSREAGDRTKVAVRSHNPNVDAIGTIVGRGGSNIKKVISKFHPKRYDAKTGLEIPVEENIDVIQWVDDPAEFIYNAIAPAEVDMVLFDDEDIKRATVVVPDSKLSLAIGRRGQNVRLAAHLTGYRIDIKSASDYERLEAEKEATVTEVSPVEEDLVSTEEV</sequence>
<dbReference type="GO" id="GO:0003700">
    <property type="term" value="F:DNA-binding transcription factor activity"/>
    <property type="evidence" value="ECO:0007669"/>
    <property type="project" value="InterPro"/>
</dbReference>
<dbReference type="FunFam" id="3.30.1480.10:FF:000002">
    <property type="entry name" value="Transcription termination/antitermination protein NusA"/>
    <property type="match status" value="1"/>
</dbReference>
<keyword evidence="10" id="KW-1185">Reference proteome</keyword>
<dbReference type="PANTHER" id="PTHR22648">
    <property type="entry name" value="TRANSCRIPTION TERMINATION FACTOR NUSA"/>
    <property type="match status" value="1"/>
</dbReference>
<accession>G5K470</accession>
<gene>
    <name evidence="7 9" type="primary">nusA</name>
    <name evidence="9" type="ORF">STRIC_1590</name>
</gene>
<keyword evidence="1 7" id="KW-0806">Transcription termination</keyword>
<dbReference type="SUPFAM" id="SSF54814">
    <property type="entry name" value="Prokaryotic type KH domain (KH-domain type II)"/>
    <property type="match status" value="2"/>
</dbReference>
<feature type="domain" description="K Homology" evidence="8">
    <location>
        <begin position="315"/>
        <end position="373"/>
    </location>
</feature>
<dbReference type="GO" id="GO:0005829">
    <property type="term" value="C:cytosol"/>
    <property type="evidence" value="ECO:0007669"/>
    <property type="project" value="TreeGrafter"/>
</dbReference>
<dbReference type="InterPro" id="IPR012340">
    <property type="entry name" value="NA-bd_OB-fold"/>
</dbReference>
<dbReference type="HAMAP" id="MF_00945_B">
    <property type="entry name" value="NusA_B"/>
    <property type="match status" value="1"/>
</dbReference>
<dbReference type="FunFam" id="2.40.50.140:FF:000058">
    <property type="entry name" value="Transcription termination/antitermination protein NusA"/>
    <property type="match status" value="1"/>
</dbReference>
<dbReference type="SUPFAM" id="SSF69705">
    <property type="entry name" value="Transcription factor NusA, N-terminal domain"/>
    <property type="match status" value="1"/>
</dbReference>
<dbReference type="PROSITE" id="PS50084">
    <property type="entry name" value="KH_TYPE_1"/>
    <property type="match status" value="1"/>
</dbReference>
<dbReference type="InterPro" id="IPR010213">
    <property type="entry name" value="TF_NusA"/>
</dbReference>
<keyword evidence="4 7" id="KW-0694">RNA-binding</keyword>
<comment type="caution">
    <text evidence="9">The sequence shown here is derived from an EMBL/GenBank/DDBJ whole genome shotgun (WGS) entry which is preliminary data.</text>
</comment>
<dbReference type="InterPro" id="IPR030842">
    <property type="entry name" value="TF_NusA_bacterial"/>
</dbReference>
<dbReference type="PANTHER" id="PTHR22648:SF0">
    <property type="entry name" value="TRANSCRIPTION TERMINATION_ANTITERMINATION PROTEIN NUSA"/>
    <property type="match status" value="1"/>
</dbReference>
<dbReference type="InterPro" id="IPR058582">
    <property type="entry name" value="KH_NusA_2nd"/>
</dbReference>
<dbReference type="eggNOG" id="COG0195">
    <property type="taxonomic scope" value="Bacteria"/>
</dbReference>
<evidence type="ECO:0000256" key="3">
    <source>
        <dbReference type="ARBA" id="ARBA00022814"/>
    </source>
</evidence>
<evidence type="ECO:0000313" key="10">
    <source>
        <dbReference type="Proteomes" id="UP000003330"/>
    </source>
</evidence>
<keyword evidence="3 7" id="KW-0889">Transcription antitermination</keyword>
<dbReference type="InterPro" id="IPR013735">
    <property type="entry name" value="TF_NusA_N"/>
</dbReference>
<dbReference type="InterPro" id="IPR004087">
    <property type="entry name" value="KH_dom"/>
</dbReference>
<dbReference type="Pfam" id="PF13184">
    <property type="entry name" value="KH_NusA_1st"/>
    <property type="match status" value="1"/>
</dbReference>
<evidence type="ECO:0000256" key="6">
    <source>
        <dbReference type="ARBA" id="ARBA00023163"/>
    </source>
</evidence>
<keyword evidence="2 7" id="KW-0963">Cytoplasm</keyword>
<feature type="domain" description="K Homology" evidence="8">
    <location>
        <begin position="229"/>
        <end position="306"/>
    </location>
</feature>
<dbReference type="InterPro" id="IPR025249">
    <property type="entry name" value="TF_NusA_KH_1st"/>
</dbReference>
<dbReference type="SMART" id="SM00322">
    <property type="entry name" value="KH"/>
    <property type="match status" value="2"/>
</dbReference>
<evidence type="ECO:0000256" key="1">
    <source>
        <dbReference type="ARBA" id="ARBA00022472"/>
    </source>
</evidence>
<comment type="subcellular location">
    <subcellularLocation>
        <location evidence="7">Cytoplasm</location>
    </subcellularLocation>
</comment>
<dbReference type="CDD" id="cd04455">
    <property type="entry name" value="S1_NusA"/>
    <property type="match status" value="1"/>
</dbReference>
<dbReference type="EMBL" id="AEUX02000007">
    <property type="protein sequence ID" value="EHI69042.1"/>
    <property type="molecule type" value="Genomic_DNA"/>
</dbReference>
<dbReference type="OrthoDB" id="9807233at2"/>
<dbReference type="CDD" id="cd22529">
    <property type="entry name" value="KH-II_NusA_rpt2"/>
    <property type="match status" value="1"/>
</dbReference>
<evidence type="ECO:0000256" key="4">
    <source>
        <dbReference type="ARBA" id="ARBA00022884"/>
    </source>
</evidence>
<dbReference type="AlphaFoldDB" id="G5K470"/>
<dbReference type="GO" id="GO:0003723">
    <property type="term" value="F:RNA binding"/>
    <property type="evidence" value="ECO:0007669"/>
    <property type="project" value="UniProtKB-UniRule"/>
</dbReference>
<dbReference type="STRING" id="764299.STRIC_1590"/>
<dbReference type="Gene3D" id="2.40.50.140">
    <property type="entry name" value="Nucleic acid-binding proteins"/>
    <property type="match status" value="1"/>
</dbReference>
<comment type="subunit">
    <text evidence="7">Monomer. Binds directly to the core enzyme of the DNA-dependent RNA polymerase and to nascent RNA.</text>
</comment>
<dbReference type="NCBIfam" id="TIGR01953">
    <property type="entry name" value="NusA"/>
    <property type="match status" value="1"/>
</dbReference>
<comment type="function">
    <text evidence="7">Participates in both transcription termination and antitermination.</text>
</comment>
<dbReference type="Proteomes" id="UP000003330">
    <property type="component" value="Unassembled WGS sequence"/>
</dbReference>
<keyword evidence="5 7" id="KW-0805">Transcription regulation</keyword>
<dbReference type="SUPFAM" id="SSF50249">
    <property type="entry name" value="Nucleic acid-binding proteins"/>
    <property type="match status" value="1"/>
</dbReference>
<reference evidence="9 10" key="1">
    <citation type="journal article" date="2014" name="Int. J. Syst. Evol. Microbiol.">
        <title>Phylogenomics and the dynamic genome evolution of the genus Streptococcus.</title>
        <authorList>
            <consortium name="The Broad Institute Genome Sequencing Platform"/>
            <person name="Richards V.P."/>
            <person name="Palmer S.R."/>
            <person name="Pavinski Bitar P.D."/>
            <person name="Qin X."/>
            <person name="Weinstock G.M."/>
            <person name="Highlander S.K."/>
            <person name="Town C.D."/>
            <person name="Burne R.A."/>
            <person name="Stanhope M.J."/>
        </authorList>
    </citation>
    <scope>NUCLEOTIDE SEQUENCE [LARGE SCALE GENOMIC DNA]</scope>
    <source>
        <strain evidence="9 10">707-05</strain>
    </source>
</reference>
<comment type="similarity">
    <text evidence="7">Belongs to the NusA family.</text>
</comment>
<dbReference type="FunFam" id="3.30.300.20:FF:000005">
    <property type="entry name" value="Transcription termination/antitermination protein NusA"/>
    <property type="match status" value="1"/>
</dbReference>
<dbReference type="InterPro" id="IPR036555">
    <property type="entry name" value="NusA_N_sf"/>
</dbReference>
<dbReference type="Gene3D" id="3.30.1480.10">
    <property type="entry name" value="NusA, N-terminal domain"/>
    <property type="match status" value="1"/>
</dbReference>
<dbReference type="Pfam" id="PF26594">
    <property type="entry name" value="KH_NusA_2nd"/>
    <property type="match status" value="1"/>
</dbReference>
<name>G5K470_9STRE</name>
<dbReference type="Pfam" id="PF08529">
    <property type="entry name" value="NusA_N"/>
    <property type="match status" value="1"/>
</dbReference>
<evidence type="ECO:0000313" key="9">
    <source>
        <dbReference type="EMBL" id="EHI69042.1"/>
    </source>
</evidence>
<evidence type="ECO:0000256" key="5">
    <source>
        <dbReference type="ARBA" id="ARBA00023015"/>
    </source>
</evidence>
<dbReference type="GO" id="GO:0031564">
    <property type="term" value="P:transcription antitermination"/>
    <property type="evidence" value="ECO:0007669"/>
    <property type="project" value="UniProtKB-UniRule"/>
</dbReference>
<evidence type="ECO:0000256" key="2">
    <source>
        <dbReference type="ARBA" id="ARBA00022490"/>
    </source>
</evidence>
<dbReference type="GO" id="GO:0006353">
    <property type="term" value="P:DNA-templated transcription termination"/>
    <property type="evidence" value="ECO:0007669"/>
    <property type="project" value="UniProtKB-UniRule"/>
</dbReference>